<organism evidence="11">
    <name type="scientific">hydrothermal vent metagenome</name>
    <dbReference type="NCBI Taxonomy" id="652676"/>
    <lineage>
        <taxon>unclassified sequences</taxon>
        <taxon>metagenomes</taxon>
        <taxon>ecological metagenomes</taxon>
    </lineage>
</organism>
<accession>A0A3B1BWP8</accession>
<dbReference type="GO" id="GO:0051539">
    <property type="term" value="F:4 iron, 4 sulfur cluster binding"/>
    <property type="evidence" value="ECO:0007669"/>
    <property type="project" value="UniProtKB-KW"/>
</dbReference>
<dbReference type="CDD" id="cd01335">
    <property type="entry name" value="Radical_SAM"/>
    <property type="match status" value="1"/>
</dbReference>
<keyword evidence="3" id="KW-0963">Cytoplasm</keyword>
<keyword evidence="11" id="KW-0689">Ribosomal protein</keyword>
<keyword evidence="7" id="KW-0411">Iron-sulfur</keyword>
<dbReference type="InterPro" id="IPR013848">
    <property type="entry name" value="Methylthiotransferase_N"/>
</dbReference>
<dbReference type="InterPro" id="IPR002792">
    <property type="entry name" value="TRAM_dom"/>
</dbReference>
<feature type="domain" description="TRAM" evidence="8">
    <location>
        <begin position="367"/>
        <end position="433"/>
    </location>
</feature>
<dbReference type="PROSITE" id="PS51449">
    <property type="entry name" value="MTTASE_N"/>
    <property type="match status" value="1"/>
</dbReference>
<keyword evidence="2" id="KW-0004">4Fe-4S</keyword>
<dbReference type="FunFam" id="3.80.30.20:FF:000001">
    <property type="entry name" value="tRNA-2-methylthio-N(6)-dimethylallyladenosine synthase 2"/>
    <property type="match status" value="1"/>
</dbReference>
<evidence type="ECO:0000256" key="2">
    <source>
        <dbReference type="ARBA" id="ARBA00022485"/>
    </source>
</evidence>
<dbReference type="Pfam" id="PF00919">
    <property type="entry name" value="UPF0004"/>
    <property type="match status" value="1"/>
</dbReference>
<dbReference type="HAMAP" id="MF_01865">
    <property type="entry name" value="MTTase_RimO"/>
    <property type="match status" value="1"/>
</dbReference>
<dbReference type="Pfam" id="PF04055">
    <property type="entry name" value="Radical_SAM"/>
    <property type="match status" value="1"/>
</dbReference>
<protein>
    <submittedName>
        <fullName evidence="11">Ribosomal protein S12p Asp88 (E. coli) methylthiotransferase</fullName>
        <ecNumber evidence="11">2.8.4.4</ecNumber>
    </submittedName>
</protein>
<dbReference type="SFLD" id="SFLDF00274">
    <property type="entry name" value="ribosomal_protein_S12_methylth"/>
    <property type="match status" value="1"/>
</dbReference>
<dbReference type="InterPro" id="IPR006638">
    <property type="entry name" value="Elp3/MiaA/NifB-like_rSAM"/>
</dbReference>
<dbReference type="Gene3D" id="3.40.50.12160">
    <property type="entry name" value="Methylthiotransferase, N-terminal domain"/>
    <property type="match status" value="1"/>
</dbReference>
<dbReference type="GO" id="GO:0035599">
    <property type="term" value="F:aspartic acid methylthiotransferase activity"/>
    <property type="evidence" value="ECO:0007669"/>
    <property type="project" value="TreeGrafter"/>
</dbReference>
<keyword evidence="6" id="KW-0408">Iron</keyword>
<evidence type="ECO:0000256" key="7">
    <source>
        <dbReference type="ARBA" id="ARBA00023014"/>
    </source>
</evidence>
<dbReference type="EC" id="2.8.4.4" evidence="11"/>
<evidence type="ECO:0000256" key="1">
    <source>
        <dbReference type="ARBA" id="ARBA00001966"/>
    </source>
</evidence>
<dbReference type="PANTHER" id="PTHR43837:SF1">
    <property type="entry name" value="RIBOSOMAL PROTEIN US12 METHYLTHIOTRANSFERASE RIMO"/>
    <property type="match status" value="1"/>
</dbReference>
<gene>
    <name evidence="11" type="ORF">MNBD_NITROSPINAE01-1477</name>
</gene>
<evidence type="ECO:0000256" key="5">
    <source>
        <dbReference type="ARBA" id="ARBA00022723"/>
    </source>
</evidence>
<dbReference type="PROSITE" id="PS01278">
    <property type="entry name" value="MTTASE_RADICAL"/>
    <property type="match status" value="1"/>
</dbReference>
<dbReference type="GO" id="GO:0006400">
    <property type="term" value="P:tRNA modification"/>
    <property type="evidence" value="ECO:0007669"/>
    <property type="project" value="InterPro"/>
</dbReference>
<dbReference type="SFLD" id="SFLDG01061">
    <property type="entry name" value="methylthiotransferase"/>
    <property type="match status" value="1"/>
</dbReference>
<dbReference type="NCBIfam" id="TIGR01125">
    <property type="entry name" value="30S ribosomal protein S12 methylthiotransferase RimO"/>
    <property type="match status" value="1"/>
</dbReference>
<dbReference type="InterPro" id="IPR038135">
    <property type="entry name" value="Methylthiotransferase_N_sf"/>
</dbReference>
<keyword evidence="5" id="KW-0479">Metal-binding</keyword>
<feature type="domain" description="Radical SAM core" evidence="10">
    <location>
        <begin position="134"/>
        <end position="364"/>
    </location>
</feature>
<evidence type="ECO:0000259" key="8">
    <source>
        <dbReference type="PROSITE" id="PS50926"/>
    </source>
</evidence>
<dbReference type="InterPro" id="IPR007197">
    <property type="entry name" value="rSAM"/>
</dbReference>
<evidence type="ECO:0000259" key="10">
    <source>
        <dbReference type="PROSITE" id="PS51918"/>
    </source>
</evidence>
<evidence type="ECO:0000256" key="3">
    <source>
        <dbReference type="ARBA" id="ARBA00022490"/>
    </source>
</evidence>
<evidence type="ECO:0000256" key="6">
    <source>
        <dbReference type="ARBA" id="ARBA00023004"/>
    </source>
</evidence>
<keyword evidence="4" id="KW-0949">S-adenosyl-L-methionine</keyword>
<evidence type="ECO:0000313" key="11">
    <source>
        <dbReference type="EMBL" id="VAX15110.1"/>
    </source>
</evidence>
<feature type="domain" description="MTTase N-terminal" evidence="9">
    <location>
        <begin position="4"/>
        <end position="120"/>
    </location>
</feature>
<dbReference type="InterPro" id="IPR005839">
    <property type="entry name" value="Methylthiotransferase"/>
</dbReference>
<dbReference type="InterPro" id="IPR012340">
    <property type="entry name" value="NA-bd_OB-fold"/>
</dbReference>
<dbReference type="SFLD" id="SFLDS00029">
    <property type="entry name" value="Radical_SAM"/>
    <property type="match status" value="1"/>
</dbReference>
<dbReference type="SUPFAM" id="SSF102114">
    <property type="entry name" value="Radical SAM enzymes"/>
    <property type="match status" value="1"/>
</dbReference>
<evidence type="ECO:0000259" key="9">
    <source>
        <dbReference type="PROSITE" id="PS51449"/>
    </source>
</evidence>
<dbReference type="GO" id="GO:0046872">
    <property type="term" value="F:metal ion binding"/>
    <property type="evidence" value="ECO:0007669"/>
    <property type="project" value="UniProtKB-KW"/>
</dbReference>
<dbReference type="PROSITE" id="PS51918">
    <property type="entry name" value="RADICAL_SAM"/>
    <property type="match status" value="1"/>
</dbReference>
<keyword evidence="11" id="KW-0808">Transferase</keyword>
<dbReference type="GO" id="GO:0103039">
    <property type="term" value="F:protein methylthiotransferase activity"/>
    <property type="evidence" value="ECO:0007669"/>
    <property type="project" value="UniProtKB-EC"/>
</dbReference>
<dbReference type="AlphaFoldDB" id="A0A3B1BWP8"/>
<dbReference type="InterPro" id="IPR058240">
    <property type="entry name" value="rSAM_sf"/>
</dbReference>
<dbReference type="Pfam" id="PF18693">
    <property type="entry name" value="TRAM_2"/>
    <property type="match status" value="1"/>
</dbReference>
<dbReference type="PANTHER" id="PTHR43837">
    <property type="entry name" value="RIBOSOMAL PROTEIN S12 METHYLTHIOTRANSFERASE RIMO"/>
    <property type="match status" value="1"/>
</dbReference>
<proteinExistence type="inferred from homology"/>
<sequence length="433" mass="47974">MSRKTVYMETLGCPKNRVDSERTIFALNRAGAELVTDETCADILIVNTCGFVSDAKEESIDRILALAEEKKARKNVKLAVMGCLSERHRDEIKELIPEIDFLYGVDELETIVKEVGGGAIETYPDPDKLSRIITTSPYWAYLKISEGCSNTCSFCSIPSIRGPYKSRAIKDIVAEAEQLALQGVKELILVAQDSSLYGADIRESDGLLQLLKKLGKIDGLAWIRVMYLYPALVTDRLLNVFATEEKVAPYFDIPFQHISNAVLKRMKRPETGSLIRSLVKRIRSQMPNSAIRSSFIVGFPGETEEDFDELLAFLKDVKLDHVGAFIYSPEEGTTAFLLPDRVDGAVAEDRLERLMDAQRKISEENLKKKTGLTLDVLVDGIDPDENLLTGRIKTQAPEVDGVVILDAVDAVPGSIIPVRITGVTDYDLIGEAL</sequence>
<dbReference type="EMBL" id="UOGC01000003">
    <property type="protein sequence ID" value="VAX15110.1"/>
    <property type="molecule type" value="Genomic_DNA"/>
</dbReference>
<reference evidence="11" key="1">
    <citation type="submission" date="2018-06" db="EMBL/GenBank/DDBJ databases">
        <authorList>
            <person name="Zhirakovskaya E."/>
        </authorList>
    </citation>
    <scope>NUCLEOTIDE SEQUENCE</scope>
</reference>
<dbReference type="GO" id="GO:0005840">
    <property type="term" value="C:ribosome"/>
    <property type="evidence" value="ECO:0007669"/>
    <property type="project" value="UniProtKB-KW"/>
</dbReference>
<dbReference type="NCBIfam" id="TIGR00089">
    <property type="entry name" value="MiaB/RimO family radical SAM methylthiotransferase"/>
    <property type="match status" value="1"/>
</dbReference>
<dbReference type="InterPro" id="IPR005840">
    <property type="entry name" value="Ribosomal_uS12_MeSTrfase_RimO"/>
</dbReference>
<comment type="cofactor">
    <cofactor evidence="1">
        <name>[4Fe-4S] cluster</name>
        <dbReference type="ChEBI" id="CHEBI:49883"/>
    </cofactor>
</comment>
<keyword evidence="11" id="KW-0687">Ribonucleoprotein</keyword>
<evidence type="ECO:0000256" key="4">
    <source>
        <dbReference type="ARBA" id="ARBA00022691"/>
    </source>
</evidence>
<dbReference type="PROSITE" id="PS50926">
    <property type="entry name" value="TRAM"/>
    <property type="match status" value="1"/>
</dbReference>
<dbReference type="InterPro" id="IPR023404">
    <property type="entry name" value="rSAM_horseshoe"/>
</dbReference>
<dbReference type="Gene3D" id="3.80.30.20">
    <property type="entry name" value="tm_1862 like domain"/>
    <property type="match status" value="1"/>
</dbReference>
<dbReference type="GO" id="GO:0005829">
    <property type="term" value="C:cytosol"/>
    <property type="evidence" value="ECO:0007669"/>
    <property type="project" value="TreeGrafter"/>
</dbReference>
<dbReference type="SMART" id="SM00729">
    <property type="entry name" value="Elp3"/>
    <property type="match status" value="1"/>
</dbReference>
<dbReference type="InterPro" id="IPR020612">
    <property type="entry name" value="Methylthiotransferase_CS"/>
</dbReference>
<name>A0A3B1BWP8_9ZZZZ</name>
<dbReference type="Gene3D" id="2.40.50.140">
    <property type="entry name" value="Nucleic acid-binding proteins"/>
    <property type="match status" value="1"/>
</dbReference>
<dbReference type="SFLD" id="SFLDG01082">
    <property type="entry name" value="B12-binding_domain_containing"/>
    <property type="match status" value="1"/>
</dbReference>